<evidence type="ECO:0000313" key="2">
    <source>
        <dbReference type="Proteomes" id="UP000294292"/>
    </source>
</evidence>
<accession>A0A4P6ZUZ5</accession>
<proteinExistence type="predicted"/>
<gene>
    <name evidence="1" type="ORF">E2636_02420</name>
</gene>
<dbReference type="RefSeq" id="WP_134208679.1">
    <property type="nucleotide sequence ID" value="NZ_CP038015.1"/>
</dbReference>
<dbReference type="InterPro" id="IPR011050">
    <property type="entry name" value="Pectin_lyase_fold/virulence"/>
</dbReference>
<evidence type="ECO:0000313" key="1">
    <source>
        <dbReference type="EMBL" id="QBP40077.1"/>
    </source>
</evidence>
<keyword evidence="2" id="KW-1185">Reference proteome</keyword>
<dbReference type="Proteomes" id="UP000294292">
    <property type="component" value="Chromosome"/>
</dbReference>
<dbReference type="InterPro" id="IPR012334">
    <property type="entry name" value="Pectin_lyas_fold"/>
</dbReference>
<dbReference type="SUPFAM" id="SSF51126">
    <property type="entry name" value="Pectin lyase-like"/>
    <property type="match status" value="1"/>
</dbReference>
<reference evidence="1 2" key="1">
    <citation type="submission" date="2019-03" db="EMBL/GenBank/DDBJ databases">
        <title>Complete genome sequence of Paenisporosarcina antarctica CGMCC 1.6503T.</title>
        <authorList>
            <person name="Rong J.-C."/>
            <person name="Chi N.-Y."/>
            <person name="Zhang Q.-F."/>
        </authorList>
    </citation>
    <scope>NUCLEOTIDE SEQUENCE [LARGE SCALE GENOMIC DNA]</scope>
    <source>
        <strain evidence="1 2">CGMCC 1.6503</strain>
    </source>
</reference>
<dbReference type="OrthoDB" id="9765222at2"/>
<dbReference type="Gene3D" id="2.160.20.10">
    <property type="entry name" value="Single-stranded right-handed beta-helix, Pectin lyase-like"/>
    <property type="match status" value="1"/>
</dbReference>
<dbReference type="KEGG" id="panc:E2636_02420"/>
<protein>
    <submittedName>
        <fullName evidence="1">Uncharacterized protein</fullName>
    </submittedName>
</protein>
<name>A0A4P6ZUZ5_9BACL</name>
<sequence>MKKKQVRIRRDFTNSSSSVYECFLSETSCVELLQVGGRAEQTIFLPDGTKVLLQRVKILTTGLVTVKLMDGSSVIEPFSLTEGYFLCAPPGTTVNCEITNVRCYANVVCVDNMCNQLIISISFCQDVKSETNVNVLMNGEFCKPRLQDISGQCLPIGQSIQGQLNFIEVKSTDGEEKQTLIRNDIIIPFEETYCAKASRVYDWIQRHIVVPTISKERACIYEVLSADGDCGDIAEGDLICLPCDEACEEFLVCNNQNCLLILRSISTECQFCPSDAKIFPNGLACEVQGQGVFNVEKVLFYPTIEEAVADAEDNNTLIVFPGEYNPPSFLSIDKPLTLRGLIVDQTTVTFPDSLINTTSLRIEADNVTIENLHFIGPTSTTSGDNALLGIPFKSFGVLYENITIRVSIIEGGRRNAFIRAKNLTISETMFIHTGNRNSLHIFNAQGTTNISENTFQGGPESRAAMTFEDGESGFTGTITIQDNTSIRHSQFVLFNLFRFDDVSLFVLRNIIDHQDRSGSSIIFIPIDFTEALPIIIEENEIINPNPGRLAVYVDFRDAGASVPSNGQIQVIRNIFDIALPWGSVTDTVDPNYPVGFSTNAPMSMSLNAFQLVGNIVINL</sequence>
<dbReference type="EMBL" id="CP038015">
    <property type="protein sequence ID" value="QBP40077.1"/>
    <property type="molecule type" value="Genomic_DNA"/>
</dbReference>
<organism evidence="1 2">
    <name type="scientific">Paenisporosarcina antarctica</name>
    <dbReference type="NCBI Taxonomy" id="417367"/>
    <lineage>
        <taxon>Bacteria</taxon>
        <taxon>Bacillati</taxon>
        <taxon>Bacillota</taxon>
        <taxon>Bacilli</taxon>
        <taxon>Bacillales</taxon>
        <taxon>Caryophanaceae</taxon>
        <taxon>Paenisporosarcina</taxon>
    </lineage>
</organism>
<dbReference type="AlphaFoldDB" id="A0A4P6ZUZ5"/>